<feature type="chain" id="PRO_5040338176" evidence="1">
    <location>
        <begin position="21"/>
        <end position="111"/>
    </location>
</feature>
<comment type="caution">
    <text evidence="2">The sequence shown here is derived from an EMBL/GenBank/DDBJ whole genome shotgun (WGS) entry which is preliminary data.</text>
</comment>
<dbReference type="EMBL" id="JADNYJ010000502">
    <property type="protein sequence ID" value="KAF8869051.1"/>
    <property type="molecule type" value="Genomic_DNA"/>
</dbReference>
<accession>A0A9P5N791</accession>
<feature type="signal peptide" evidence="1">
    <location>
        <begin position="1"/>
        <end position="20"/>
    </location>
</feature>
<sequence length="111" mass="12331">MPYLLTLVLALLLSAFSAVADYFGPLFKTLGTKGIFSTILGFLLSIRIGKRGSSGRGGDIRSYNHTMYNHIVMNGVGIDAIYNISMQMAMIETCIRELENHVRELESNQRS</sequence>
<keyword evidence="3" id="KW-1185">Reference proteome</keyword>
<evidence type="ECO:0000313" key="2">
    <source>
        <dbReference type="EMBL" id="KAF8869051.1"/>
    </source>
</evidence>
<reference evidence="2" key="1">
    <citation type="submission" date="2020-11" db="EMBL/GenBank/DDBJ databases">
        <authorList>
            <consortium name="DOE Joint Genome Institute"/>
            <person name="Ahrendt S."/>
            <person name="Riley R."/>
            <person name="Andreopoulos W."/>
            <person name="LaButti K."/>
            <person name="Pangilinan J."/>
            <person name="Ruiz-duenas F.J."/>
            <person name="Barrasa J.M."/>
            <person name="Sanchez-Garcia M."/>
            <person name="Camarero S."/>
            <person name="Miyauchi S."/>
            <person name="Serrano A."/>
            <person name="Linde D."/>
            <person name="Babiker R."/>
            <person name="Drula E."/>
            <person name="Ayuso-Fernandez I."/>
            <person name="Pacheco R."/>
            <person name="Padilla G."/>
            <person name="Ferreira P."/>
            <person name="Barriuso J."/>
            <person name="Kellner H."/>
            <person name="Castanera R."/>
            <person name="Alfaro M."/>
            <person name="Ramirez L."/>
            <person name="Pisabarro A.G."/>
            <person name="Kuo A."/>
            <person name="Tritt A."/>
            <person name="Lipzen A."/>
            <person name="He G."/>
            <person name="Yan M."/>
            <person name="Ng V."/>
            <person name="Cullen D."/>
            <person name="Martin F."/>
            <person name="Rosso M.-N."/>
            <person name="Henrissat B."/>
            <person name="Hibbett D."/>
            <person name="Martinez A.T."/>
            <person name="Grigoriev I.V."/>
        </authorList>
    </citation>
    <scope>NUCLEOTIDE SEQUENCE</scope>
    <source>
        <strain evidence="2">AH 44721</strain>
    </source>
</reference>
<gene>
    <name evidence="2" type="ORF">CPB84DRAFT_1755481</name>
</gene>
<evidence type="ECO:0000256" key="1">
    <source>
        <dbReference type="SAM" id="SignalP"/>
    </source>
</evidence>
<evidence type="ECO:0000313" key="3">
    <source>
        <dbReference type="Proteomes" id="UP000724874"/>
    </source>
</evidence>
<proteinExistence type="predicted"/>
<name>A0A9P5N791_GYMJU</name>
<protein>
    <submittedName>
        <fullName evidence="2">Uncharacterized protein</fullName>
    </submittedName>
</protein>
<organism evidence="2 3">
    <name type="scientific">Gymnopilus junonius</name>
    <name type="common">Spectacular rustgill mushroom</name>
    <name type="synonym">Gymnopilus spectabilis subsp. junonius</name>
    <dbReference type="NCBI Taxonomy" id="109634"/>
    <lineage>
        <taxon>Eukaryota</taxon>
        <taxon>Fungi</taxon>
        <taxon>Dikarya</taxon>
        <taxon>Basidiomycota</taxon>
        <taxon>Agaricomycotina</taxon>
        <taxon>Agaricomycetes</taxon>
        <taxon>Agaricomycetidae</taxon>
        <taxon>Agaricales</taxon>
        <taxon>Agaricineae</taxon>
        <taxon>Hymenogastraceae</taxon>
        <taxon>Gymnopilus</taxon>
    </lineage>
</organism>
<keyword evidence="1" id="KW-0732">Signal</keyword>
<dbReference type="AlphaFoldDB" id="A0A9P5N791"/>
<dbReference type="Proteomes" id="UP000724874">
    <property type="component" value="Unassembled WGS sequence"/>
</dbReference>